<evidence type="ECO:0000313" key="3">
    <source>
        <dbReference type="Proteomes" id="UP000028870"/>
    </source>
</evidence>
<feature type="signal peptide" evidence="1">
    <location>
        <begin position="1"/>
        <end position="23"/>
    </location>
</feature>
<feature type="chain" id="PRO_5004918496" description="Secreted protein" evidence="1">
    <location>
        <begin position="24"/>
        <end position="144"/>
    </location>
</feature>
<comment type="caution">
    <text evidence="2">The sequence shown here is derived from an EMBL/GenBank/DDBJ whole genome shotgun (WGS) entry which is preliminary data.</text>
</comment>
<dbReference type="RefSeq" id="WP_036403314.1">
    <property type="nucleotide sequence ID" value="NZ_CCBB010000003.1"/>
</dbReference>
<dbReference type="eggNOG" id="ENOG5030TI5">
    <property type="taxonomic scope" value="Bacteria"/>
</dbReference>
<sequence>MRRAVFSLAIVLGPVFVAPSAAADTPHGNFTMHVDGRYDFHTWIWNLSGCDGECVHVQAIPQPIAKAFPYAGDAQLTDGRYTLTVDVPDGLRCGDVYYGPVIPTRDVYEWDARSHIGSLTSSFDTGCGGAPGGALTYPFELTLM</sequence>
<dbReference type="Proteomes" id="UP000028870">
    <property type="component" value="Unassembled WGS sequence"/>
</dbReference>
<protein>
    <recommendedName>
        <fullName evidence="4">Secreted protein</fullName>
    </recommendedName>
</protein>
<keyword evidence="1" id="KW-0732">Signal</keyword>
<reference evidence="2" key="2">
    <citation type="submission" date="2014-03" db="EMBL/GenBank/DDBJ databases">
        <authorList>
            <person name="Urmite Genomes"/>
        </authorList>
    </citation>
    <scope>NUCLEOTIDE SEQUENCE</scope>
    <source>
        <strain evidence="2">DSM 44829</strain>
    </source>
</reference>
<reference evidence="2" key="1">
    <citation type="submission" date="2014-03" db="EMBL/GenBank/DDBJ databases">
        <title>Draft Genome Sequence of Mycobacterium cosmeticum DSM 44829.</title>
        <authorList>
            <person name="Croce O."/>
            <person name="Robert C."/>
            <person name="Raoult D."/>
            <person name="Drancourt M."/>
        </authorList>
    </citation>
    <scope>NUCLEOTIDE SEQUENCE [LARGE SCALE GENOMIC DNA]</scope>
    <source>
        <strain evidence="2">DSM 44829</strain>
    </source>
</reference>
<dbReference type="EMBL" id="CCBB010000003">
    <property type="protein sequence ID" value="CDO10973.1"/>
    <property type="molecule type" value="Genomic_DNA"/>
</dbReference>
<evidence type="ECO:0000256" key="1">
    <source>
        <dbReference type="SAM" id="SignalP"/>
    </source>
</evidence>
<dbReference type="OrthoDB" id="4746900at2"/>
<name>W9AZJ6_MYCCO</name>
<evidence type="ECO:0000313" key="2">
    <source>
        <dbReference type="EMBL" id="CDO10973.1"/>
    </source>
</evidence>
<gene>
    <name evidence="2" type="ORF">BN977_05814</name>
</gene>
<accession>W9AZJ6</accession>
<organism evidence="2 3">
    <name type="scientific">Mycolicibacterium cosmeticum</name>
    <dbReference type="NCBI Taxonomy" id="258533"/>
    <lineage>
        <taxon>Bacteria</taxon>
        <taxon>Bacillati</taxon>
        <taxon>Actinomycetota</taxon>
        <taxon>Actinomycetes</taxon>
        <taxon>Mycobacteriales</taxon>
        <taxon>Mycobacteriaceae</taxon>
        <taxon>Mycolicibacterium</taxon>
    </lineage>
</organism>
<evidence type="ECO:0008006" key="4">
    <source>
        <dbReference type="Google" id="ProtNLM"/>
    </source>
</evidence>
<dbReference type="AlphaFoldDB" id="W9AZJ6"/>
<proteinExistence type="predicted"/>
<keyword evidence="3" id="KW-1185">Reference proteome</keyword>